<reference evidence="2" key="1">
    <citation type="submission" date="2020-10" db="EMBL/GenBank/DDBJ databases">
        <title>Chromosome-scale genome assembly of the Allis shad, Alosa alosa.</title>
        <authorList>
            <person name="Margot Z."/>
            <person name="Christophe K."/>
            <person name="Cabau C."/>
            <person name="Louis A."/>
            <person name="Berthelot C."/>
            <person name="Parey E."/>
            <person name="Roest Crollius H."/>
            <person name="Montfort J."/>
            <person name="Robinson-Rechavi M."/>
            <person name="Bucao C."/>
            <person name="Bouchez O."/>
            <person name="Gislard M."/>
            <person name="Lluch J."/>
            <person name="Milhes M."/>
            <person name="Lampietro C."/>
            <person name="Lopez Roques C."/>
            <person name="Donnadieu C."/>
            <person name="Braasch I."/>
            <person name="Desvignes T."/>
            <person name="Postlethwait J."/>
            <person name="Bobe J."/>
            <person name="Guiguen Y."/>
        </authorList>
    </citation>
    <scope>NUCLEOTIDE SEQUENCE</scope>
    <source>
        <strain evidence="2">M-15738</strain>
        <tissue evidence="2">Blood</tissue>
    </source>
</reference>
<sequence length="213" mass="25116">MNTKQRPVINIVREVPGKEASSRARPMSRSTLQWQKYKPGVTMDQQRTERRENLTPQEREELEEKRRKKLLGFFSRREAAKDKSNFVGNISISVFEKAVMTETMLFGMMGDVSTHLNLSYQNLPREAKERPQLAKEDGRKSPSQLSVNGHRDKMPVYHLRFQPVCRDVQRTLQPGRFEDVTPAERDQLEEQRRKRLLDWFKRRGLTVQNTFIN</sequence>
<dbReference type="EMBL" id="JADWDJ010000014">
    <property type="protein sequence ID" value="KAG5270425.1"/>
    <property type="molecule type" value="Genomic_DNA"/>
</dbReference>
<organism evidence="2 3">
    <name type="scientific">Alosa alosa</name>
    <name type="common">allis shad</name>
    <dbReference type="NCBI Taxonomy" id="278164"/>
    <lineage>
        <taxon>Eukaryota</taxon>
        <taxon>Metazoa</taxon>
        <taxon>Chordata</taxon>
        <taxon>Craniata</taxon>
        <taxon>Vertebrata</taxon>
        <taxon>Euteleostomi</taxon>
        <taxon>Actinopterygii</taxon>
        <taxon>Neopterygii</taxon>
        <taxon>Teleostei</taxon>
        <taxon>Clupei</taxon>
        <taxon>Clupeiformes</taxon>
        <taxon>Clupeoidei</taxon>
        <taxon>Clupeidae</taxon>
        <taxon>Alosa</taxon>
    </lineage>
</organism>
<name>A0AAV6GA98_9TELE</name>
<feature type="region of interest" description="Disordered" evidence="1">
    <location>
        <begin position="125"/>
        <end position="149"/>
    </location>
</feature>
<evidence type="ECO:0000256" key="1">
    <source>
        <dbReference type="SAM" id="MobiDB-lite"/>
    </source>
</evidence>
<dbReference type="Proteomes" id="UP000823561">
    <property type="component" value="Chromosome 14"/>
</dbReference>
<gene>
    <name evidence="2" type="ORF">AALO_G00192470</name>
</gene>
<evidence type="ECO:0000313" key="3">
    <source>
        <dbReference type="Proteomes" id="UP000823561"/>
    </source>
</evidence>
<comment type="caution">
    <text evidence="2">The sequence shown here is derived from an EMBL/GenBank/DDBJ whole genome shotgun (WGS) entry which is preliminary data.</text>
</comment>
<accession>A0AAV6GA98</accession>
<feature type="compositionally biased region" description="Basic and acidic residues" evidence="1">
    <location>
        <begin position="46"/>
        <end position="63"/>
    </location>
</feature>
<proteinExistence type="predicted"/>
<dbReference type="AlphaFoldDB" id="A0AAV6GA98"/>
<feature type="compositionally biased region" description="Basic and acidic residues" evidence="1">
    <location>
        <begin position="125"/>
        <end position="140"/>
    </location>
</feature>
<feature type="region of interest" description="Disordered" evidence="1">
    <location>
        <begin position="39"/>
        <end position="63"/>
    </location>
</feature>
<keyword evidence="3" id="KW-1185">Reference proteome</keyword>
<evidence type="ECO:0000313" key="2">
    <source>
        <dbReference type="EMBL" id="KAG5270425.1"/>
    </source>
</evidence>
<protein>
    <submittedName>
        <fullName evidence="2">Uncharacterized protein</fullName>
    </submittedName>
</protein>